<dbReference type="Gene3D" id="3.30.200.20">
    <property type="entry name" value="Phosphorylase Kinase, domain 1"/>
    <property type="match status" value="1"/>
</dbReference>
<accession>A0A7J0H319</accession>
<evidence type="ECO:0000313" key="3">
    <source>
        <dbReference type="Proteomes" id="UP000585474"/>
    </source>
</evidence>
<gene>
    <name evidence="2" type="ORF">Acr_26g0007500</name>
</gene>
<organism evidence="2 3">
    <name type="scientific">Actinidia rufa</name>
    <dbReference type="NCBI Taxonomy" id="165716"/>
    <lineage>
        <taxon>Eukaryota</taxon>
        <taxon>Viridiplantae</taxon>
        <taxon>Streptophyta</taxon>
        <taxon>Embryophyta</taxon>
        <taxon>Tracheophyta</taxon>
        <taxon>Spermatophyta</taxon>
        <taxon>Magnoliopsida</taxon>
        <taxon>eudicotyledons</taxon>
        <taxon>Gunneridae</taxon>
        <taxon>Pentapetalae</taxon>
        <taxon>asterids</taxon>
        <taxon>Ericales</taxon>
        <taxon>Actinidiaceae</taxon>
        <taxon>Actinidia</taxon>
    </lineage>
</organism>
<dbReference type="AlphaFoldDB" id="A0A7J0H319"/>
<dbReference type="GO" id="GO:0016301">
    <property type="term" value="F:kinase activity"/>
    <property type="evidence" value="ECO:0007669"/>
    <property type="project" value="UniProtKB-KW"/>
</dbReference>
<dbReference type="EMBL" id="BJWL01000026">
    <property type="protein sequence ID" value="GFZ17480.1"/>
    <property type="molecule type" value="Genomic_DNA"/>
</dbReference>
<comment type="caution">
    <text evidence="2">The sequence shown here is derived from an EMBL/GenBank/DDBJ whole genome shotgun (WGS) entry which is preliminary data.</text>
</comment>
<dbReference type="Proteomes" id="UP000585474">
    <property type="component" value="Unassembled WGS sequence"/>
</dbReference>
<keyword evidence="2" id="KW-0808">Transferase</keyword>
<protein>
    <submittedName>
        <fullName evidence="2">Protein kinase superfamily protein</fullName>
    </submittedName>
</protein>
<reference evidence="2 3" key="1">
    <citation type="submission" date="2019-07" db="EMBL/GenBank/DDBJ databases">
        <title>De Novo Assembly of kiwifruit Actinidia rufa.</title>
        <authorList>
            <person name="Sugita-Konishi S."/>
            <person name="Sato K."/>
            <person name="Mori E."/>
            <person name="Abe Y."/>
            <person name="Kisaki G."/>
            <person name="Hamano K."/>
            <person name="Suezawa K."/>
            <person name="Otani M."/>
            <person name="Fukuda T."/>
            <person name="Manabe T."/>
            <person name="Gomi K."/>
            <person name="Tabuchi M."/>
            <person name="Akimitsu K."/>
            <person name="Kataoka I."/>
        </authorList>
    </citation>
    <scope>NUCLEOTIDE SEQUENCE [LARGE SCALE GENOMIC DNA]</scope>
    <source>
        <strain evidence="3">cv. Fuchu</strain>
    </source>
</reference>
<dbReference type="OrthoDB" id="1678967at2759"/>
<evidence type="ECO:0000256" key="1">
    <source>
        <dbReference type="SAM" id="MobiDB-lite"/>
    </source>
</evidence>
<name>A0A7J0H319_9ERIC</name>
<evidence type="ECO:0000313" key="2">
    <source>
        <dbReference type="EMBL" id="GFZ17480.1"/>
    </source>
</evidence>
<sequence>MEKSNDGFVRADQIDLKRLDEQLERHLNRTWTVEKNKQQQDSGDSASGEGCVGGRRRQDWEIDPTKLIVKSVLARGTFGTVHRGVYDGQDVAGQSPTCFS</sequence>
<proteinExistence type="predicted"/>
<keyword evidence="3" id="KW-1185">Reference proteome</keyword>
<feature type="region of interest" description="Disordered" evidence="1">
    <location>
        <begin position="30"/>
        <end position="57"/>
    </location>
</feature>
<keyword evidence="2" id="KW-0418">Kinase</keyword>